<reference evidence="11 12" key="1">
    <citation type="submission" date="2020-08" db="EMBL/GenBank/DDBJ databases">
        <title>Draft genome sequence of Parasphingopyxis sp. GrpM-11.</title>
        <authorList>
            <person name="Oh J."/>
            <person name="Roh D.-H."/>
        </authorList>
    </citation>
    <scope>NUCLEOTIDE SEQUENCE [LARGE SCALE GENOMIC DNA]</scope>
    <source>
        <strain evidence="11 12">GrpM-11</strain>
    </source>
</reference>
<keyword evidence="6" id="KW-0812">Transmembrane</keyword>
<keyword evidence="3 4" id="KW-0597">Phosphoprotein</keyword>
<dbReference type="InterPro" id="IPR001610">
    <property type="entry name" value="PAC"/>
</dbReference>
<dbReference type="Pfam" id="PF13426">
    <property type="entry name" value="PAS_9"/>
    <property type="match status" value="1"/>
</dbReference>
<dbReference type="NCBIfam" id="TIGR00229">
    <property type="entry name" value="sensory_box"/>
    <property type="match status" value="2"/>
</dbReference>
<dbReference type="SMART" id="SM00091">
    <property type="entry name" value="PAS"/>
    <property type="match status" value="2"/>
</dbReference>
<feature type="transmembrane region" description="Helical" evidence="6">
    <location>
        <begin position="148"/>
        <end position="164"/>
    </location>
</feature>
<evidence type="ECO:0000259" key="7">
    <source>
        <dbReference type="PROSITE" id="PS50109"/>
    </source>
</evidence>
<dbReference type="InterPro" id="IPR005467">
    <property type="entry name" value="His_kinase_dom"/>
</dbReference>
<dbReference type="Gene3D" id="3.40.50.2300">
    <property type="match status" value="1"/>
</dbReference>
<dbReference type="Gene3D" id="3.30.565.10">
    <property type="entry name" value="Histidine kinase-like ATPase, C-terminal domain"/>
    <property type="match status" value="1"/>
</dbReference>
<feature type="domain" description="PAC" evidence="10">
    <location>
        <begin position="422"/>
        <end position="474"/>
    </location>
</feature>
<gene>
    <name evidence="11" type="ORF">H6P80_13650</name>
</gene>
<dbReference type="SUPFAM" id="SSF55785">
    <property type="entry name" value="PYP-like sensor domain (PAS domain)"/>
    <property type="match status" value="2"/>
</dbReference>
<feature type="transmembrane region" description="Helical" evidence="6">
    <location>
        <begin position="96"/>
        <end position="117"/>
    </location>
</feature>
<dbReference type="SMART" id="SM00387">
    <property type="entry name" value="HATPase_c"/>
    <property type="match status" value="1"/>
</dbReference>
<dbReference type="SUPFAM" id="SSF52172">
    <property type="entry name" value="CheY-like"/>
    <property type="match status" value="1"/>
</dbReference>
<dbReference type="PROSITE" id="PS50112">
    <property type="entry name" value="PAS"/>
    <property type="match status" value="2"/>
</dbReference>
<evidence type="ECO:0000259" key="10">
    <source>
        <dbReference type="PROSITE" id="PS50113"/>
    </source>
</evidence>
<proteinExistence type="predicted"/>
<dbReference type="SMART" id="SM00086">
    <property type="entry name" value="PAC"/>
    <property type="match status" value="2"/>
</dbReference>
<keyword evidence="12" id="KW-1185">Reference proteome</keyword>
<dbReference type="InterPro" id="IPR003594">
    <property type="entry name" value="HATPase_dom"/>
</dbReference>
<evidence type="ECO:0000313" key="12">
    <source>
        <dbReference type="Proteomes" id="UP000564378"/>
    </source>
</evidence>
<comment type="caution">
    <text evidence="11">The sequence shown here is derived from an EMBL/GenBank/DDBJ whole genome shotgun (WGS) entry which is preliminary data.</text>
</comment>
<sequence length="859" mass="94363">MSRFFCNPFSVPTDQPDLLIAQAKAFTRQIPLMHVVLLANTLALSLTHLSVAPPLLAATPPALMAVICLSRTFDWWRLRHTEIDAALAERKLKRTIWTTLALALAFPSWALALLPYGDAYQQGHVVFFLGLTILACIFCMIYLRGAAILTALIGLPPFVGYLALSSAPVFQAIAVNMTMIGIMTIFIALRQNREFANLVASRRDLASQAAQAEALSAELRRSNTELQMILDNIPLHIFYKDDKNRILRLNKAAAHMFGKPVEEIEGRSTYDLLPHKAKEVHKDDLEVIESGRPRLGQVDVNILPDGSETWLRIDKVPYVDPVSGERFVFAAVTDMTAERLAWDGLRANEERYRSLYNNAPVMMHSIGPDYRIQNVSDLWLETLGYAREEVVGKPATKFMAAETAKKIVQEWRPAFLRGAPIKEIEMQFVKKSGETLDVLASGSPQHDEEGKIVGGLAVLIDITERKAIENQLLQAQKMESVGQLTGGMAHDFNNLLGVIMGNLELVERSISGDPATQRRLAAASMAAERGAELTRRLLAFSRQQKLEIETVSPGAMVSDIEHLLRRTLGENIVLDCQFDANLPPICADRVQLESAILNLAVNARDAMPDGGTLAIKGETVTLDTDFGSPDLPVDPGDYVMIAVSDTGTGIPEDVLAKVFEPFFTTKETGKGSGLGLSMVYGFMKQSGGQIRIASRAGRGTAVRLYLPVAREAVEAAETRARYESQTRVPQETILVVEDQPDLRAVAVENLEHLGYRVIEAENGVSGLQRLITHPEIDLLFTDVVMPGGIDGTKLAEAAAALRPDLPIVFTTGFAGHSMFNEKALEAHRNVLMKPYPLASLAEKIMAALHPQEGRRSRAA</sequence>
<evidence type="ECO:0000256" key="1">
    <source>
        <dbReference type="ARBA" id="ARBA00000085"/>
    </source>
</evidence>
<dbReference type="SUPFAM" id="SSF55874">
    <property type="entry name" value="ATPase domain of HSP90 chaperone/DNA topoisomerase II/histidine kinase"/>
    <property type="match status" value="1"/>
</dbReference>
<dbReference type="Proteomes" id="UP000564378">
    <property type="component" value="Unassembled WGS sequence"/>
</dbReference>
<dbReference type="InterPro" id="IPR035965">
    <property type="entry name" value="PAS-like_dom_sf"/>
</dbReference>
<dbReference type="Gene3D" id="1.10.287.130">
    <property type="match status" value="1"/>
</dbReference>
<evidence type="ECO:0000259" key="8">
    <source>
        <dbReference type="PROSITE" id="PS50110"/>
    </source>
</evidence>
<feature type="modified residue" description="4-aspartylphosphate" evidence="4">
    <location>
        <position position="782"/>
    </location>
</feature>
<dbReference type="InterPro" id="IPR001789">
    <property type="entry name" value="Sig_transdc_resp-reg_receiver"/>
</dbReference>
<evidence type="ECO:0000256" key="2">
    <source>
        <dbReference type="ARBA" id="ARBA00012438"/>
    </source>
</evidence>
<dbReference type="InterPro" id="IPR000700">
    <property type="entry name" value="PAS-assoc_C"/>
</dbReference>
<dbReference type="Pfam" id="PF08448">
    <property type="entry name" value="PAS_4"/>
    <property type="match status" value="1"/>
</dbReference>
<comment type="catalytic activity">
    <reaction evidence="1">
        <text>ATP + protein L-histidine = ADP + protein N-phospho-L-histidine.</text>
        <dbReference type="EC" id="2.7.13.3"/>
    </reaction>
</comment>
<feature type="coiled-coil region" evidence="5">
    <location>
        <begin position="205"/>
        <end position="232"/>
    </location>
</feature>
<dbReference type="SMART" id="SM00388">
    <property type="entry name" value="HisKA"/>
    <property type="match status" value="1"/>
</dbReference>
<dbReference type="PANTHER" id="PTHR43065">
    <property type="entry name" value="SENSOR HISTIDINE KINASE"/>
    <property type="match status" value="1"/>
</dbReference>
<evidence type="ECO:0000256" key="3">
    <source>
        <dbReference type="ARBA" id="ARBA00022553"/>
    </source>
</evidence>
<feature type="transmembrane region" description="Helical" evidence="6">
    <location>
        <begin position="30"/>
        <end position="49"/>
    </location>
</feature>
<dbReference type="EMBL" id="JACJVJ010000002">
    <property type="protein sequence ID" value="MBC2778663.1"/>
    <property type="molecule type" value="Genomic_DNA"/>
</dbReference>
<dbReference type="Pfam" id="PF00072">
    <property type="entry name" value="Response_reg"/>
    <property type="match status" value="1"/>
</dbReference>
<dbReference type="InterPro" id="IPR011006">
    <property type="entry name" value="CheY-like_superfamily"/>
</dbReference>
<dbReference type="PROSITE" id="PS50109">
    <property type="entry name" value="HIS_KIN"/>
    <property type="match status" value="1"/>
</dbReference>
<dbReference type="InterPro" id="IPR000014">
    <property type="entry name" value="PAS"/>
</dbReference>
<feature type="domain" description="Response regulatory" evidence="8">
    <location>
        <begin position="732"/>
        <end position="848"/>
    </location>
</feature>
<dbReference type="CDD" id="cd00130">
    <property type="entry name" value="PAS"/>
    <property type="match status" value="2"/>
</dbReference>
<organism evidence="11 12">
    <name type="scientific">Parasphingopyxis marina</name>
    <dbReference type="NCBI Taxonomy" id="2761622"/>
    <lineage>
        <taxon>Bacteria</taxon>
        <taxon>Pseudomonadati</taxon>
        <taxon>Pseudomonadota</taxon>
        <taxon>Alphaproteobacteria</taxon>
        <taxon>Sphingomonadales</taxon>
        <taxon>Sphingomonadaceae</taxon>
        <taxon>Parasphingopyxis</taxon>
    </lineage>
</organism>
<evidence type="ECO:0000256" key="4">
    <source>
        <dbReference type="PROSITE-ProRule" id="PRU00169"/>
    </source>
</evidence>
<dbReference type="InterPro" id="IPR004358">
    <property type="entry name" value="Sig_transdc_His_kin-like_C"/>
</dbReference>
<dbReference type="AlphaFoldDB" id="A0A842I1S5"/>
<keyword evidence="6" id="KW-0472">Membrane</keyword>
<feature type="transmembrane region" description="Helical" evidence="6">
    <location>
        <begin position="170"/>
        <end position="189"/>
    </location>
</feature>
<dbReference type="PROSITE" id="PS50113">
    <property type="entry name" value="PAC"/>
    <property type="match status" value="1"/>
</dbReference>
<feature type="domain" description="PAS" evidence="9">
    <location>
        <begin position="348"/>
        <end position="418"/>
    </location>
</feature>
<evidence type="ECO:0000313" key="11">
    <source>
        <dbReference type="EMBL" id="MBC2778663.1"/>
    </source>
</evidence>
<dbReference type="InterPro" id="IPR036097">
    <property type="entry name" value="HisK_dim/P_sf"/>
</dbReference>
<dbReference type="SUPFAM" id="SSF47384">
    <property type="entry name" value="Homodimeric domain of signal transducing histidine kinase"/>
    <property type="match status" value="1"/>
</dbReference>
<dbReference type="PRINTS" id="PR00344">
    <property type="entry name" value="BCTRLSENSOR"/>
</dbReference>
<accession>A0A842I1S5</accession>
<dbReference type="PANTHER" id="PTHR43065:SF49">
    <property type="entry name" value="HISTIDINE KINASE"/>
    <property type="match status" value="1"/>
</dbReference>
<dbReference type="Gene3D" id="3.30.450.20">
    <property type="entry name" value="PAS domain"/>
    <property type="match status" value="2"/>
</dbReference>
<protein>
    <recommendedName>
        <fullName evidence="2">histidine kinase</fullName>
        <ecNumber evidence="2">2.7.13.3</ecNumber>
    </recommendedName>
</protein>
<feature type="domain" description="Histidine kinase" evidence="7">
    <location>
        <begin position="487"/>
        <end position="710"/>
    </location>
</feature>
<evidence type="ECO:0000256" key="6">
    <source>
        <dbReference type="SAM" id="Phobius"/>
    </source>
</evidence>
<dbReference type="GO" id="GO:0000155">
    <property type="term" value="F:phosphorelay sensor kinase activity"/>
    <property type="evidence" value="ECO:0007669"/>
    <property type="project" value="InterPro"/>
</dbReference>
<feature type="transmembrane region" description="Helical" evidence="6">
    <location>
        <begin position="123"/>
        <end position="143"/>
    </location>
</feature>
<dbReference type="SMART" id="SM00448">
    <property type="entry name" value="REC"/>
    <property type="match status" value="1"/>
</dbReference>
<name>A0A842I1S5_9SPHN</name>
<evidence type="ECO:0000256" key="5">
    <source>
        <dbReference type="SAM" id="Coils"/>
    </source>
</evidence>
<dbReference type="RefSeq" id="WP_185801904.1">
    <property type="nucleotide sequence ID" value="NZ_JACJVJ010000002.1"/>
</dbReference>
<keyword evidence="6" id="KW-1133">Transmembrane helix</keyword>
<dbReference type="CDD" id="cd00082">
    <property type="entry name" value="HisKA"/>
    <property type="match status" value="1"/>
</dbReference>
<dbReference type="Pfam" id="PF00512">
    <property type="entry name" value="HisKA"/>
    <property type="match status" value="1"/>
</dbReference>
<dbReference type="InterPro" id="IPR013656">
    <property type="entry name" value="PAS_4"/>
</dbReference>
<evidence type="ECO:0000259" key="9">
    <source>
        <dbReference type="PROSITE" id="PS50112"/>
    </source>
</evidence>
<keyword evidence="5" id="KW-0175">Coiled coil</keyword>
<dbReference type="Pfam" id="PF02518">
    <property type="entry name" value="HATPase_c"/>
    <property type="match status" value="1"/>
</dbReference>
<dbReference type="PROSITE" id="PS50110">
    <property type="entry name" value="RESPONSE_REGULATORY"/>
    <property type="match status" value="1"/>
</dbReference>
<dbReference type="EC" id="2.7.13.3" evidence="2"/>
<feature type="domain" description="PAS" evidence="9">
    <location>
        <begin position="222"/>
        <end position="292"/>
    </location>
</feature>
<dbReference type="InterPro" id="IPR036890">
    <property type="entry name" value="HATPase_C_sf"/>
</dbReference>
<dbReference type="InterPro" id="IPR003661">
    <property type="entry name" value="HisK_dim/P_dom"/>
</dbReference>